<keyword evidence="3" id="KW-1185">Reference proteome</keyword>
<feature type="chain" id="PRO_5019525846" evidence="1">
    <location>
        <begin position="17"/>
        <end position="131"/>
    </location>
</feature>
<evidence type="ECO:0000313" key="3">
    <source>
        <dbReference type="Proteomes" id="UP000286045"/>
    </source>
</evidence>
<dbReference type="EMBL" id="RYZI01000426">
    <property type="protein sequence ID" value="RWA05562.1"/>
    <property type="molecule type" value="Genomic_DNA"/>
</dbReference>
<reference evidence="2 3" key="1">
    <citation type="submission" date="2018-12" db="EMBL/GenBank/DDBJ databases">
        <title>Draft genome sequence of Xylaria grammica IHI A82.</title>
        <authorList>
            <person name="Buettner E."/>
            <person name="Kellner H."/>
        </authorList>
    </citation>
    <scope>NUCLEOTIDE SEQUENCE [LARGE SCALE GENOMIC DNA]</scope>
    <source>
        <strain evidence="2 3">IHI A82</strain>
    </source>
</reference>
<organism evidence="2 3">
    <name type="scientific">Xylaria grammica</name>
    <dbReference type="NCBI Taxonomy" id="363999"/>
    <lineage>
        <taxon>Eukaryota</taxon>
        <taxon>Fungi</taxon>
        <taxon>Dikarya</taxon>
        <taxon>Ascomycota</taxon>
        <taxon>Pezizomycotina</taxon>
        <taxon>Sordariomycetes</taxon>
        <taxon>Xylariomycetidae</taxon>
        <taxon>Xylariales</taxon>
        <taxon>Xylariaceae</taxon>
        <taxon>Xylaria</taxon>
    </lineage>
</organism>
<comment type="caution">
    <text evidence="2">The sequence shown here is derived from an EMBL/GenBank/DDBJ whole genome shotgun (WGS) entry which is preliminary data.</text>
</comment>
<evidence type="ECO:0000313" key="2">
    <source>
        <dbReference type="EMBL" id="RWA05562.1"/>
    </source>
</evidence>
<evidence type="ECO:0000256" key="1">
    <source>
        <dbReference type="SAM" id="SignalP"/>
    </source>
</evidence>
<keyword evidence="1" id="KW-0732">Signal</keyword>
<gene>
    <name evidence="2" type="ORF">EKO27_g9539</name>
</gene>
<sequence>MRAIITTLLTAALAVALPSPTELSPRTMPSAHVVIEAGHGENATSTTLMIPIGTHYTNETAFAKVSTLYLLNPSAVTCVPYIQKVPTGYHGNPFTVGHPCQLSKEPITIGCVRCILAFYEDAVQTEVEEEQ</sequence>
<accession>A0A439CTV1</accession>
<feature type="signal peptide" evidence="1">
    <location>
        <begin position="1"/>
        <end position="16"/>
    </location>
</feature>
<proteinExistence type="predicted"/>
<dbReference type="Proteomes" id="UP000286045">
    <property type="component" value="Unassembled WGS sequence"/>
</dbReference>
<name>A0A439CTV1_9PEZI</name>
<dbReference type="STRING" id="363999.A0A439CTV1"/>
<protein>
    <submittedName>
        <fullName evidence="2">Uncharacterized protein</fullName>
    </submittedName>
</protein>
<dbReference type="AlphaFoldDB" id="A0A439CTV1"/>